<gene>
    <name evidence="4" type="ORF">DW687_01490</name>
</gene>
<dbReference type="PANTHER" id="PTHR11851">
    <property type="entry name" value="METALLOPROTEASE"/>
    <property type="match status" value="1"/>
</dbReference>
<evidence type="ECO:0000259" key="2">
    <source>
        <dbReference type="Pfam" id="PF00675"/>
    </source>
</evidence>
<reference evidence="4 5" key="1">
    <citation type="submission" date="2018-08" db="EMBL/GenBank/DDBJ databases">
        <title>A genome reference for cultivated species of the human gut microbiota.</title>
        <authorList>
            <person name="Zou Y."/>
            <person name="Xue W."/>
            <person name="Luo G."/>
        </authorList>
    </citation>
    <scope>NUCLEOTIDE SEQUENCE [LARGE SCALE GENOMIC DNA]</scope>
    <source>
        <strain evidence="4 5">AM25-6</strain>
    </source>
</reference>
<dbReference type="Pfam" id="PF00675">
    <property type="entry name" value="Peptidase_M16"/>
    <property type="match status" value="1"/>
</dbReference>
<evidence type="ECO:0000259" key="3">
    <source>
        <dbReference type="Pfam" id="PF05193"/>
    </source>
</evidence>
<dbReference type="InterPro" id="IPR007863">
    <property type="entry name" value="Peptidase_M16_C"/>
</dbReference>
<dbReference type="GO" id="GO:0046872">
    <property type="term" value="F:metal ion binding"/>
    <property type="evidence" value="ECO:0007669"/>
    <property type="project" value="InterPro"/>
</dbReference>
<feature type="domain" description="Peptidase M16 C-terminal" evidence="3">
    <location>
        <begin position="159"/>
        <end position="332"/>
    </location>
</feature>
<dbReference type="Pfam" id="PF05193">
    <property type="entry name" value="Peptidase_M16_C"/>
    <property type="match status" value="1"/>
</dbReference>
<comment type="similarity">
    <text evidence="1">Belongs to the peptidase M16 family.</text>
</comment>
<feature type="domain" description="Peptidase M16 N-terminal" evidence="2">
    <location>
        <begin position="10"/>
        <end position="137"/>
    </location>
</feature>
<name>A0A3E3E0M3_9FIRM</name>
<dbReference type="InterPro" id="IPR011765">
    <property type="entry name" value="Pept_M16_N"/>
</dbReference>
<organism evidence="4 5">
    <name type="scientific">Anaerofustis stercorihominis</name>
    <dbReference type="NCBI Taxonomy" id="214853"/>
    <lineage>
        <taxon>Bacteria</taxon>
        <taxon>Bacillati</taxon>
        <taxon>Bacillota</taxon>
        <taxon>Clostridia</taxon>
        <taxon>Eubacteriales</taxon>
        <taxon>Eubacteriaceae</taxon>
        <taxon>Anaerofustis</taxon>
    </lineage>
</organism>
<dbReference type="GeneID" id="98000696"/>
<dbReference type="SUPFAM" id="SSF63411">
    <property type="entry name" value="LuxS/MPP-like metallohydrolase"/>
    <property type="match status" value="2"/>
</dbReference>
<dbReference type="EMBL" id="QUSM01000002">
    <property type="protein sequence ID" value="RGD75023.1"/>
    <property type="molecule type" value="Genomic_DNA"/>
</dbReference>
<dbReference type="Proteomes" id="UP000261212">
    <property type="component" value="Unassembled WGS sequence"/>
</dbReference>
<evidence type="ECO:0000256" key="1">
    <source>
        <dbReference type="ARBA" id="ARBA00007261"/>
    </source>
</evidence>
<accession>A0A3E3E0M3</accession>
<protein>
    <submittedName>
        <fullName evidence="4">Insulinase family protein</fullName>
    </submittedName>
</protein>
<dbReference type="AlphaFoldDB" id="A0A3E3E0M3"/>
<dbReference type="InterPro" id="IPR050361">
    <property type="entry name" value="MPP/UQCRC_Complex"/>
</dbReference>
<evidence type="ECO:0000313" key="4">
    <source>
        <dbReference type="EMBL" id="RGD75023.1"/>
    </source>
</evidence>
<comment type="caution">
    <text evidence="4">The sequence shown here is derived from an EMBL/GenBank/DDBJ whole genome shotgun (WGS) entry which is preliminary data.</text>
</comment>
<proteinExistence type="inferred from homology"/>
<dbReference type="PANTHER" id="PTHR11851:SF49">
    <property type="entry name" value="MITOCHONDRIAL-PROCESSING PEPTIDASE SUBUNIT ALPHA"/>
    <property type="match status" value="1"/>
</dbReference>
<evidence type="ECO:0000313" key="5">
    <source>
        <dbReference type="Proteomes" id="UP000261212"/>
    </source>
</evidence>
<sequence>MIKNGNNNVIICKNENLHNIGIGFYFHGGVLYENNKVRGISHLLEHMFFRKLNNLSQRELYKKVNKIGVALSGTTYKDYIRFYATVLPQYFNDFIDIIVNIYEDFLWSNEEINAEKEVVKRQIEDKSFYHFDDIVNKNYFEGSCFKNEIMGDCNKIDNLSYNIINDYKRRFFNKDNSVVVLTGSFNSDNINYLNKKLESISIFLSNPLMRQHSIPTKFCKRDEHNIMIIPSVYDTTEIEIRIDISKEIDMHEVEILFNILAVGDGSRLSFKLKDTLGYIGDFDCDLNYYEDFNTVILVCSVDNHLIIKTLNIIFEEIKNMKNDITKEDLEEVIVFSKDFSNVIDSSEGLNDLIGYERFVLGNKNYNIENEVKVFEMVTVKNLLKTAKRIFKSENISIYVENNSNIERKYKVKDCIYKIKEAL</sequence>
<dbReference type="Gene3D" id="3.30.830.10">
    <property type="entry name" value="Metalloenzyme, LuxS/M16 peptidase-like"/>
    <property type="match status" value="2"/>
</dbReference>
<dbReference type="InterPro" id="IPR011249">
    <property type="entry name" value="Metalloenz_LuxS/M16"/>
</dbReference>
<dbReference type="RefSeq" id="WP_007050391.1">
    <property type="nucleotide sequence ID" value="NZ_CABKNJ010000001.1"/>
</dbReference>